<accession>A0A0A8YQV9</accession>
<organism evidence="1">
    <name type="scientific">Arundo donax</name>
    <name type="common">Giant reed</name>
    <name type="synonym">Donax arundinaceus</name>
    <dbReference type="NCBI Taxonomy" id="35708"/>
    <lineage>
        <taxon>Eukaryota</taxon>
        <taxon>Viridiplantae</taxon>
        <taxon>Streptophyta</taxon>
        <taxon>Embryophyta</taxon>
        <taxon>Tracheophyta</taxon>
        <taxon>Spermatophyta</taxon>
        <taxon>Magnoliopsida</taxon>
        <taxon>Liliopsida</taxon>
        <taxon>Poales</taxon>
        <taxon>Poaceae</taxon>
        <taxon>PACMAD clade</taxon>
        <taxon>Arundinoideae</taxon>
        <taxon>Arundineae</taxon>
        <taxon>Arundo</taxon>
    </lineage>
</organism>
<reference evidence="1" key="2">
    <citation type="journal article" date="2015" name="Data Brief">
        <title>Shoot transcriptome of the giant reed, Arundo donax.</title>
        <authorList>
            <person name="Barrero R.A."/>
            <person name="Guerrero F.D."/>
            <person name="Moolhuijzen P."/>
            <person name="Goolsby J.A."/>
            <person name="Tidwell J."/>
            <person name="Bellgard S.E."/>
            <person name="Bellgard M.I."/>
        </authorList>
    </citation>
    <scope>NUCLEOTIDE SEQUENCE</scope>
    <source>
        <tissue evidence="1">Shoot tissue taken approximately 20 cm above the soil surface</tissue>
    </source>
</reference>
<reference evidence="1" key="1">
    <citation type="submission" date="2014-09" db="EMBL/GenBank/DDBJ databases">
        <authorList>
            <person name="Magalhaes I.L.F."/>
            <person name="Oliveira U."/>
            <person name="Santos F.R."/>
            <person name="Vidigal T.H.D.A."/>
            <person name="Brescovit A.D."/>
            <person name="Santos A.J."/>
        </authorList>
    </citation>
    <scope>NUCLEOTIDE SEQUENCE</scope>
    <source>
        <tissue evidence="1">Shoot tissue taken approximately 20 cm above the soil surface</tissue>
    </source>
</reference>
<dbReference type="AlphaFoldDB" id="A0A0A8YQV9"/>
<dbReference type="EMBL" id="GBRH01269104">
    <property type="protein sequence ID" value="JAD28791.1"/>
    <property type="molecule type" value="Transcribed_RNA"/>
</dbReference>
<proteinExistence type="predicted"/>
<protein>
    <submittedName>
        <fullName evidence="1">Uncharacterized protein</fullName>
    </submittedName>
</protein>
<name>A0A0A8YQV9_ARUDO</name>
<sequence>MKKIIRNCLATLFLYISLRNSGVC</sequence>
<evidence type="ECO:0000313" key="1">
    <source>
        <dbReference type="EMBL" id="JAD28791.1"/>
    </source>
</evidence>